<evidence type="ECO:0000313" key="2">
    <source>
        <dbReference type="EMBL" id="VDO56608.1"/>
    </source>
</evidence>
<keyword evidence="1" id="KW-0472">Membrane</keyword>
<protein>
    <submittedName>
        <fullName evidence="2">Uncharacterized protein</fullName>
    </submittedName>
</protein>
<dbReference type="Proteomes" id="UP000277204">
    <property type="component" value="Unassembled WGS sequence"/>
</dbReference>
<dbReference type="AlphaFoldDB" id="A0A3P7ZUV2"/>
<keyword evidence="3" id="KW-1185">Reference proteome</keyword>
<evidence type="ECO:0000256" key="1">
    <source>
        <dbReference type="SAM" id="Phobius"/>
    </source>
</evidence>
<gene>
    <name evidence="2" type="ORF">SMRZ_LOCUS2964</name>
</gene>
<dbReference type="EMBL" id="UZAI01000805">
    <property type="protein sequence ID" value="VDO56608.1"/>
    <property type="molecule type" value="Genomic_DNA"/>
</dbReference>
<keyword evidence="1" id="KW-1133">Transmembrane helix</keyword>
<evidence type="ECO:0000313" key="3">
    <source>
        <dbReference type="Proteomes" id="UP000277204"/>
    </source>
</evidence>
<sequence length="50" mass="5718">MRSLLAKPMQLSVLEELAVYNLASVIIYSQVMCTIMLCQISYNRKCYVSV</sequence>
<feature type="transmembrane region" description="Helical" evidence="1">
    <location>
        <begin position="20"/>
        <end position="42"/>
    </location>
</feature>
<reference evidence="2 3" key="1">
    <citation type="submission" date="2018-11" db="EMBL/GenBank/DDBJ databases">
        <authorList>
            <consortium name="Pathogen Informatics"/>
        </authorList>
    </citation>
    <scope>NUCLEOTIDE SEQUENCE [LARGE SCALE GENOMIC DNA]</scope>
    <source>
        <strain evidence="2 3">Zambia</strain>
    </source>
</reference>
<keyword evidence="1" id="KW-0812">Transmembrane</keyword>
<proteinExistence type="predicted"/>
<name>A0A3P7ZUV2_9TREM</name>
<accession>A0A3P7ZUV2</accession>
<organism evidence="2 3">
    <name type="scientific">Schistosoma margrebowiei</name>
    <dbReference type="NCBI Taxonomy" id="48269"/>
    <lineage>
        <taxon>Eukaryota</taxon>
        <taxon>Metazoa</taxon>
        <taxon>Spiralia</taxon>
        <taxon>Lophotrochozoa</taxon>
        <taxon>Platyhelminthes</taxon>
        <taxon>Trematoda</taxon>
        <taxon>Digenea</taxon>
        <taxon>Strigeidida</taxon>
        <taxon>Schistosomatoidea</taxon>
        <taxon>Schistosomatidae</taxon>
        <taxon>Schistosoma</taxon>
    </lineage>
</organism>